<gene>
    <name evidence="2" type="ORF">D0809_05745</name>
    <name evidence="1" type="ORF">EV142_10210</name>
</gene>
<comment type="caution">
    <text evidence="2">The sequence shown here is derived from an EMBL/GenBank/DDBJ whole genome shotgun (WGS) entry which is preliminary data.</text>
</comment>
<evidence type="ECO:0000313" key="2">
    <source>
        <dbReference type="EMBL" id="TEB44705.1"/>
    </source>
</evidence>
<keyword evidence="3" id="KW-1185">Reference proteome</keyword>
<evidence type="ECO:0000313" key="3">
    <source>
        <dbReference type="Proteomes" id="UP000295270"/>
    </source>
</evidence>
<evidence type="ECO:0008006" key="5">
    <source>
        <dbReference type="Google" id="ProtNLM"/>
    </source>
</evidence>
<reference evidence="1 3" key="1">
    <citation type="journal article" date="2015" name="Stand. Genomic Sci.">
        <title>Genomic Encyclopedia of Bacterial and Archaeal Type Strains, Phase III: the genomes of soil and plant-associated and newly described type strains.</title>
        <authorList>
            <person name="Whitman W.B."/>
            <person name="Woyke T."/>
            <person name="Klenk H.P."/>
            <person name="Zhou Y."/>
            <person name="Lilburn T.G."/>
            <person name="Beck B.J."/>
            <person name="De Vos P."/>
            <person name="Vandamme P."/>
            <person name="Eisen J.A."/>
            <person name="Garrity G."/>
            <person name="Hugenholtz P."/>
            <person name="Kyrpides N.C."/>
        </authorList>
    </citation>
    <scope>NUCLEOTIDE SEQUENCE [LARGE SCALE GENOMIC DNA]</scope>
    <source>
        <strain evidence="1 3">P5626</strain>
    </source>
</reference>
<name>A0A4Y7UE42_9FLAO</name>
<dbReference type="Proteomes" id="UP000298340">
    <property type="component" value="Unassembled WGS sequence"/>
</dbReference>
<proteinExistence type="predicted"/>
<reference evidence="2 4" key="2">
    <citation type="journal article" date="2018" name="Syst. Appl. Microbiol.">
        <title>Flavobacterium circumlabens sp. nov. and Flavobacterium cupreum sp. nov., two psychrotrophic species isolated from Antarctic environmental samples.</title>
        <authorList>
            <person name="Kralova S."/>
            <person name="Busse H.J."/>
            <person name="Svec P."/>
            <person name="Maslanova I."/>
            <person name="Stankova E."/>
            <person name="Bartak M."/>
            <person name="Sedlacek I."/>
        </authorList>
    </citation>
    <scope>NUCLEOTIDE SEQUENCE [LARGE SCALE GENOMIC DNA]</scope>
    <source>
        <strain evidence="2 4">CCM 8828</strain>
    </source>
</reference>
<evidence type="ECO:0000313" key="4">
    <source>
        <dbReference type="Proteomes" id="UP000298340"/>
    </source>
</evidence>
<reference evidence="1" key="3">
    <citation type="submission" date="2019-03" db="EMBL/GenBank/DDBJ databases">
        <authorList>
            <person name="Whitman W."/>
            <person name="Huntemann M."/>
            <person name="Clum A."/>
            <person name="Pillay M."/>
            <person name="Palaniappan K."/>
            <person name="Varghese N."/>
            <person name="Mikhailova N."/>
            <person name="Stamatis D."/>
            <person name="Reddy T."/>
            <person name="Daum C."/>
            <person name="Shapiro N."/>
            <person name="Ivanova N."/>
            <person name="Kyrpides N."/>
            <person name="Woyke T."/>
        </authorList>
    </citation>
    <scope>NUCLEOTIDE SEQUENCE</scope>
    <source>
        <strain evidence="1">P5626</strain>
    </source>
</reference>
<dbReference type="OrthoDB" id="1318194at2"/>
<dbReference type="EMBL" id="QWDN01000002">
    <property type="protein sequence ID" value="TEB44705.1"/>
    <property type="molecule type" value="Genomic_DNA"/>
</dbReference>
<evidence type="ECO:0000313" key="1">
    <source>
        <dbReference type="EMBL" id="TCN59395.1"/>
    </source>
</evidence>
<sequence>MKFQKLSLLPLDLMVFSLYSCSSDDSSESDQEVVIVTPAEEKLVSVSNPSGSNMAYMQDKQEFKYDDQKRVNLVGYYFSISYVNDELIETKTLGDDVSNADIETKSSITLKNKNITSIISNTVYKRTTGETYSIERDSTVYSYENEYISKIVHYQKRSITGDGKYRLERKMDFQVTNGNITQVKTNDPYNGIVVTNYTYDNTPNILMGDFAYETPLSLVRGYNILMHDKLGKRSANNIVTMENVFTETPFQICYEKISYKRVLDKSGRIKEILLSGNSITSNAAYYPLGNFKDEKVIFEYK</sequence>
<protein>
    <recommendedName>
        <fullName evidence="5">DUF4595 domain-containing protein</fullName>
    </recommendedName>
</protein>
<dbReference type="AlphaFoldDB" id="A0A4Y7UE42"/>
<accession>A0A4Y7UE42</accession>
<dbReference type="RefSeq" id="WP_132033225.1">
    <property type="nucleotide sequence ID" value="NZ_QWDN01000002.1"/>
</dbReference>
<dbReference type="EMBL" id="SLWA01000002">
    <property type="protein sequence ID" value="TCN59395.1"/>
    <property type="molecule type" value="Genomic_DNA"/>
</dbReference>
<dbReference type="Proteomes" id="UP000295270">
    <property type="component" value="Unassembled WGS sequence"/>
</dbReference>
<organism evidence="2 4">
    <name type="scientific">Flavobacterium circumlabens</name>
    <dbReference type="NCBI Taxonomy" id="2133765"/>
    <lineage>
        <taxon>Bacteria</taxon>
        <taxon>Pseudomonadati</taxon>
        <taxon>Bacteroidota</taxon>
        <taxon>Flavobacteriia</taxon>
        <taxon>Flavobacteriales</taxon>
        <taxon>Flavobacteriaceae</taxon>
        <taxon>Flavobacterium</taxon>
    </lineage>
</organism>